<comment type="caution">
    <text evidence="9">Lacks conserved residue(s) required for the propagation of feature annotation.</text>
</comment>
<evidence type="ECO:0000256" key="3">
    <source>
        <dbReference type="ARBA" id="ARBA00022723"/>
    </source>
</evidence>
<dbReference type="InterPro" id="IPR003821">
    <property type="entry name" value="DXP_reductoisomerase"/>
</dbReference>
<evidence type="ECO:0000259" key="11">
    <source>
        <dbReference type="Pfam" id="PF08436"/>
    </source>
</evidence>
<dbReference type="HAMAP" id="MF_00183">
    <property type="entry name" value="DXP_reductoisom"/>
    <property type="match status" value="1"/>
</dbReference>
<keyword evidence="3 9" id="KW-0479">Metal-binding</keyword>
<feature type="binding site" evidence="9">
    <location>
        <position position="173"/>
    </location>
    <ligand>
        <name>1-deoxy-D-xylulose 5-phosphate</name>
        <dbReference type="ChEBI" id="CHEBI:57792"/>
    </ligand>
</feature>
<evidence type="ECO:0000256" key="1">
    <source>
        <dbReference type="ARBA" id="ARBA00005094"/>
    </source>
</evidence>
<comment type="pathway">
    <text evidence="1 9">Isoprenoid biosynthesis; isopentenyl diphosphate biosynthesis via DXP pathway; isopentenyl diphosphate from 1-deoxy-D-xylulose 5-phosphate: step 1/6.</text>
</comment>
<dbReference type="Proteomes" id="UP000295188">
    <property type="component" value="Unassembled WGS sequence"/>
</dbReference>
<dbReference type="RefSeq" id="WP_132550962.1">
    <property type="nucleotide sequence ID" value="NZ_SMAA01000016.1"/>
</dbReference>
<dbReference type="OrthoDB" id="9806546at2"/>
<protein>
    <recommendedName>
        <fullName evidence="9">1-deoxy-D-xylulose 5-phosphate reductoisomerase</fullName>
        <shortName evidence="9">DXP reductoisomerase</shortName>
        <ecNumber evidence="9">1.1.1.267</ecNumber>
    </recommendedName>
    <alternativeName>
        <fullName evidence="9">1-deoxyxylulose-5-phosphate reductoisomerase</fullName>
    </alternativeName>
    <alternativeName>
        <fullName evidence="9">2-C-methyl-D-erythritol 4-phosphate synthase</fullName>
    </alternativeName>
</protein>
<comment type="similarity">
    <text evidence="2 9">Belongs to the DXR family.</text>
</comment>
<dbReference type="GO" id="GO:0070402">
    <property type="term" value="F:NADPH binding"/>
    <property type="evidence" value="ECO:0007669"/>
    <property type="project" value="InterPro"/>
</dbReference>
<feature type="domain" description="1-deoxy-D-xylulose 5-phosphate reductoisomerase N-terminal" evidence="10">
    <location>
        <begin position="4"/>
        <end position="129"/>
    </location>
</feature>
<proteinExistence type="inferred from homology"/>
<feature type="binding site" evidence="9">
    <location>
        <position position="209"/>
    </location>
    <ligand>
        <name>1-deoxy-D-xylulose 5-phosphate</name>
        <dbReference type="ChEBI" id="CHEBI:57792"/>
    </ligand>
</feature>
<evidence type="ECO:0000256" key="9">
    <source>
        <dbReference type="HAMAP-Rule" id="MF_00183"/>
    </source>
</evidence>
<reference evidence="13 14" key="1">
    <citation type="submission" date="2019-03" db="EMBL/GenBank/DDBJ databases">
        <title>Genomic Encyclopedia of Type Strains, Phase IV (KMG-IV): sequencing the most valuable type-strain genomes for metagenomic binning, comparative biology and taxonomic classification.</title>
        <authorList>
            <person name="Goeker M."/>
        </authorList>
    </citation>
    <scope>NUCLEOTIDE SEQUENCE [LARGE SCALE GENOMIC DNA]</scope>
    <source>
        <strain evidence="13 14">DSM 20467</strain>
    </source>
</reference>
<feature type="binding site" evidence="9">
    <location>
        <position position="121"/>
    </location>
    <ligand>
        <name>NADPH</name>
        <dbReference type="ChEBI" id="CHEBI:57783"/>
    </ligand>
</feature>
<dbReference type="Pfam" id="PF13288">
    <property type="entry name" value="DXPR_C"/>
    <property type="match status" value="1"/>
</dbReference>
<dbReference type="PANTHER" id="PTHR30525:SF0">
    <property type="entry name" value="1-DEOXY-D-XYLULOSE 5-PHOSPHATE REDUCTOISOMERASE, CHLOROPLASTIC"/>
    <property type="match status" value="1"/>
</dbReference>
<dbReference type="UniPathway" id="UPA00056">
    <property type="reaction ID" value="UER00092"/>
</dbReference>
<keyword evidence="5 9" id="KW-0560">Oxidoreductase</keyword>
<feature type="binding site" evidence="9">
    <location>
        <position position="196"/>
    </location>
    <ligand>
        <name>1-deoxy-D-xylulose 5-phosphate</name>
        <dbReference type="ChEBI" id="CHEBI:57792"/>
    </ligand>
</feature>
<feature type="binding site" evidence="9">
    <location>
        <position position="11"/>
    </location>
    <ligand>
        <name>NADPH</name>
        <dbReference type="ChEBI" id="CHEBI:57783"/>
    </ligand>
</feature>
<feature type="domain" description="DXP reductoisomerase C-terminal" evidence="12">
    <location>
        <begin position="258"/>
        <end position="374"/>
    </location>
</feature>
<comment type="function">
    <text evidence="9">Catalyzes the NADPH-dependent rearrangement and reduction of 1-deoxy-D-xylulose-5-phosphate (DXP) to 2-C-methyl-D-erythritol 4-phosphate (MEP).</text>
</comment>
<dbReference type="Pfam" id="PF02670">
    <property type="entry name" value="DXP_reductoisom"/>
    <property type="match status" value="1"/>
</dbReference>
<feature type="binding site" evidence="9">
    <location>
        <position position="148"/>
    </location>
    <ligand>
        <name>1-deoxy-D-xylulose 5-phosphate</name>
        <dbReference type="ChEBI" id="CHEBI:57792"/>
    </ligand>
</feature>
<dbReference type="PANTHER" id="PTHR30525">
    <property type="entry name" value="1-DEOXY-D-XYLULOSE 5-PHOSPHATE REDUCTOISOMERASE"/>
    <property type="match status" value="1"/>
</dbReference>
<keyword evidence="4 9" id="KW-0521">NADP</keyword>
<feature type="binding site" evidence="9">
    <location>
        <position position="149"/>
    </location>
    <ligand>
        <name>1-deoxy-D-xylulose 5-phosphate</name>
        <dbReference type="ChEBI" id="CHEBI:57792"/>
    </ligand>
</feature>
<comment type="catalytic activity">
    <reaction evidence="8">
        <text>2-C-methyl-D-erythritol 4-phosphate + NADP(+) = 1-deoxy-D-xylulose 5-phosphate + NADPH + H(+)</text>
        <dbReference type="Rhea" id="RHEA:13717"/>
        <dbReference type="ChEBI" id="CHEBI:15378"/>
        <dbReference type="ChEBI" id="CHEBI:57783"/>
        <dbReference type="ChEBI" id="CHEBI:57792"/>
        <dbReference type="ChEBI" id="CHEBI:58262"/>
        <dbReference type="ChEBI" id="CHEBI:58349"/>
        <dbReference type="EC" id="1.1.1.267"/>
    </reaction>
    <physiologicalReaction direction="right-to-left" evidence="8">
        <dbReference type="Rhea" id="RHEA:13719"/>
    </physiologicalReaction>
</comment>
<accession>A0A4R3K3S6</accession>
<dbReference type="Pfam" id="PF08436">
    <property type="entry name" value="DXP_redisom_C"/>
    <property type="match status" value="1"/>
</dbReference>
<feature type="binding site" evidence="9">
    <location>
        <position position="123"/>
    </location>
    <ligand>
        <name>NADPH</name>
        <dbReference type="ChEBI" id="CHEBI:57783"/>
    </ligand>
</feature>
<dbReference type="InterPro" id="IPR013644">
    <property type="entry name" value="DXP_reductoisomerase_C"/>
</dbReference>
<feature type="binding site" evidence="9">
    <location>
        <position position="10"/>
    </location>
    <ligand>
        <name>NADPH</name>
        <dbReference type="ChEBI" id="CHEBI:57783"/>
    </ligand>
</feature>
<comment type="caution">
    <text evidence="13">The sequence shown here is derived from an EMBL/GenBank/DDBJ whole genome shotgun (WGS) entry which is preliminary data.</text>
</comment>
<feature type="binding site" evidence="9">
    <location>
        <position position="218"/>
    </location>
    <ligand>
        <name>1-deoxy-D-xylulose 5-phosphate</name>
        <dbReference type="ChEBI" id="CHEBI:57792"/>
    </ligand>
</feature>
<name>A0A4R3K3S6_9FIRM</name>
<keyword evidence="14" id="KW-1185">Reference proteome</keyword>
<feature type="binding site" evidence="9">
    <location>
        <position position="147"/>
    </location>
    <ligand>
        <name>Mn(2+)</name>
        <dbReference type="ChEBI" id="CHEBI:29035"/>
    </ligand>
</feature>
<feature type="binding site" evidence="9">
    <location>
        <position position="215"/>
    </location>
    <ligand>
        <name>1-deoxy-D-xylulose 5-phosphate</name>
        <dbReference type="ChEBI" id="CHEBI:57792"/>
    </ligand>
</feature>
<dbReference type="InterPro" id="IPR013512">
    <property type="entry name" value="DXP_reductoisomerase_N"/>
</dbReference>
<evidence type="ECO:0000256" key="2">
    <source>
        <dbReference type="ARBA" id="ARBA00006825"/>
    </source>
</evidence>
<evidence type="ECO:0000256" key="7">
    <source>
        <dbReference type="ARBA" id="ARBA00023229"/>
    </source>
</evidence>
<evidence type="ECO:0000313" key="14">
    <source>
        <dbReference type="Proteomes" id="UP000295188"/>
    </source>
</evidence>
<evidence type="ECO:0000259" key="12">
    <source>
        <dbReference type="Pfam" id="PF13288"/>
    </source>
</evidence>
<feature type="binding site" evidence="9">
    <location>
        <position position="12"/>
    </location>
    <ligand>
        <name>NADPH</name>
        <dbReference type="ChEBI" id="CHEBI:57783"/>
    </ligand>
</feature>
<dbReference type="SUPFAM" id="SSF55347">
    <property type="entry name" value="Glyceraldehyde-3-phosphate dehydrogenase-like, C-terminal domain"/>
    <property type="match status" value="1"/>
</dbReference>
<dbReference type="SUPFAM" id="SSF51735">
    <property type="entry name" value="NAD(P)-binding Rossmann-fold domains"/>
    <property type="match status" value="1"/>
</dbReference>
<dbReference type="GO" id="GO:0051484">
    <property type="term" value="P:isopentenyl diphosphate biosynthetic process, methylerythritol 4-phosphate pathway involved in terpenoid biosynthetic process"/>
    <property type="evidence" value="ECO:0007669"/>
    <property type="project" value="UniProtKB-ARBA"/>
</dbReference>
<dbReference type="InterPro" id="IPR036291">
    <property type="entry name" value="NAD(P)-bd_dom_sf"/>
</dbReference>
<dbReference type="NCBIfam" id="NF009114">
    <property type="entry name" value="PRK12464.1"/>
    <property type="match status" value="1"/>
</dbReference>
<feature type="binding site" evidence="9">
    <location>
        <position position="13"/>
    </location>
    <ligand>
        <name>NADPH</name>
        <dbReference type="ChEBI" id="CHEBI:57783"/>
    </ligand>
</feature>
<organism evidence="13 14">
    <name type="scientific">Pectinatus cerevisiiphilus</name>
    <dbReference type="NCBI Taxonomy" id="86956"/>
    <lineage>
        <taxon>Bacteria</taxon>
        <taxon>Bacillati</taxon>
        <taxon>Bacillota</taxon>
        <taxon>Negativicutes</taxon>
        <taxon>Selenomonadales</taxon>
        <taxon>Selenomonadaceae</taxon>
        <taxon>Pectinatus</taxon>
    </lineage>
</organism>
<dbReference type="SUPFAM" id="SSF69055">
    <property type="entry name" value="1-deoxy-D-xylulose-5-phosphate reductoisomerase, C-terminal domain"/>
    <property type="match status" value="1"/>
</dbReference>
<gene>
    <name evidence="9" type="primary">dxr</name>
    <name evidence="13" type="ORF">EDC37_11654</name>
</gene>
<dbReference type="EC" id="1.1.1.267" evidence="9"/>
<feature type="binding site" evidence="9">
    <location>
        <position position="214"/>
    </location>
    <ligand>
        <name>1-deoxy-D-xylulose 5-phosphate</name>
        <dbReference type="ChEBI" id="CHEBI:57792"/>
    </ligand>
</feature>
<dbReference type="GO" id="GO:0030145">
    <property type="term" value="F:manganese ion binding"/>
    <property type="evidence" value="ECO:0007669"/>
    <property type="project" value="TreeGrafter"/>
</dbReference>
<evidence type="ECO:0000256" key="8">
    <source>
        <dbReference type="ARBA" id="ARBA00048543"/>
    </source>
</evidence>
<feature type="binding site" evidence="9">
    <location>
        <position position="149"/>
    </location>
    <ligand>
        <name>Mn(2+)</name>
        <dbReference type="ChEBI" id="CHEBI:29035"/>
    </ligand>
</feature>
<keyword evidence="9" id="KW-0460">Magnesium</keyword>
<feature type="binding site" evidence="9">
    <location>
        <position position="218"/>
    </location>
    <ligand>
        <name>Mn(2+)</name>
        <dbReference type="ChEBI" id="CHEBI:29035"/>
    </ligand>
</feature>
<feature type="binding site" evidence="9">
    <location>
        <position position="38"/>
    </location>
    <ligand>
        <name>NADPH</name>
        <dbReference type="ChEBI" id="CHEBI:57783"/>
    </ligand>
</feature>
<dbReference type="Gene3D" id="1.10.1740.10">
    <property type="match status" value="1"/>
</dbReference>
<dbReference type="GO" id="GO:0016853">
    <property type="term" value="F:isomerase activity"/>
    <property type="evidence" value="ECO:0007669"/>
    <property type="project" value="UniProtKB-KW"/>
</dbReference>
<dbReference type="GO" id="GO:0030604">
    <property type="term" value="F:1-deoxy-D-xylulose-5-phosphate reductoisomerase activity"/>
    <property type="evidence" value="ECO:0007669"/>
    <property type="project" value="UniProtKB-UniRule"/>
</dbReference>
<dbReference type="AlphaFoldDB" id="A0A4R3K3S6"/>
<dbReference type="NCBIfam" id="TIGR00243">
    <property type="entry name" value="Dxr"/>
    <property type="match status" value="1"/>
</dbReference>
<dbReference type="PIRSF" id="PIRSF006205">
    <property type="entry name" value="Dxp_reductismrs"/>
    <property type="match status" value="1"/>
</dbReference>
<dbReference type="InterPro" id="IPR036169">
    <property type="entry name" value="DXPR_C_sf"/>
</dbReference>
<sequence>MKNISVLGSTGSIGTQTLSVVRQHRDLFAVKALAANNNDVLLEQQINEFVPDMAVLYNKDAAARLAARYTGPVKILSGEEGLLAAATGETFDTVVTSLMGFAGLKPTLAAIEAGKNIALANKETLVVAGELVMAMAKKKGVDILPVDSEHCAIFQCLQGNDRKTVSKLLLTASGGPFRGKKINELENVSAKECLAHPTWSMGKKITIDSATLVNKGLEIIEAHWLYDMPYDKIQVVVHPQSIVHSMVEYIDGTVIAQLGTTDMRLPIQYALTYPKRVALAAKRLDFWHLSRLDFAKPDTKTFKGIDLAYAAGQIGGTMPCALNAANEVAVEAFLNGRIKFLDIYSIIETVMQKHKPVYEVSAAALFAVDAEVRSFAGALLKKMQYK</sequence>
<evidence type="ECO:0000259" key="10">
    <source>
        <dbReference type="Pfam" id="PF02670"/>
    </source>
</evidence>
<evidence type="ECO:0000256" key="4">
    <source>
        <dbReference type="ARBA" id="ARBA00022857"/>
    </source>
</evidence>
<keyword evidence="13" id="KW-0413">Isomerase</keyword>
<dbReference type="Gene3D" id="3.40.50.720">
    <property type="entry name" value="NAD(P)-binding Rossmann-like Domain"/>
    <property type="match status" value="1"/>
</dbReference>
<evidence type="ECO:0000256" key="6">
    <source>
        <dbReference type="ARBA" id="ARBA00023211"/>
    </source>
</evidence>
<evidence type="ECO:0000313" key="13">
    <source>
        <dbReference type="EMBL" id="TCS77389.1"/>
    </source>
</evidence>
<dbReference type="InterPro" id="IPR026877">
    <property type="entry name" value="DXPR_C"/>
</dbReference>
<feature type="domain" description="1-deoxy-D-xylulose 5-phosphate reductoisomerase C-terminal" evidence="11">
    <location>
        <begin position="143"/>
        <end position="226"/>
    </location>
</feature>
<feature type="binding site" evidence="9">
    <location>
        <position position="122"/>
    </location>
    <ligand>
        <name>1-deoxy-D-xylulose 5-phosphate</name>
        <dbReference type="ChEBI" id="CHEBI:57792"/>
    </ligand>
</feature>
<keyword evidence="6 9" id="KW-0464">Manganese</keyword>
<comment type="cofactor">
    <cofactor evidence="9">
        <name>Mg(2+)</name>
        <dbReference type="ChEBI" id="CHEBI:18420"/>
    </cofactor>
    <cofactor evidence="9">
        <name>Mn(2+)</name>
        <dbReference type="ChEBI" id="CHEBI:29035"/>
    </cofactor>
</comment>
<keyword evidence="7 9" id="KW-0414">Isoprene biosynthesis</keyword>
<dbReference type="EMBL" id="SMAA01000016">
    <property type="protein sequence ID" value="TCS77389.1"/>
    <property type="molecule type" value="Genomic_DNA"/>
</dbReference>
<dbReference type="FunFam" id="3.40.50.720:FF:000045">
    <property type="entry name" value="1-deoxy-D-xylulose 5-phosphate reductoisomerase"/>
    <property type="match status" value="1"/>
</dbReference>
<feature type="binding site" evidence="9">
    <location>
        <position position="202"/>
    </location>
    <ligand>
        <name>NADPH</name>
        <dbReference type="ChEBI" id="CHEBI:57783"/>
    </ligand>
</feature>
<evidence type="ECO:0000256" key="5">
    <source>
        <dbReference type="ARBA" id="ARBA00023002"/>
    </source>
</evidence>